<dbReference type="AlphaFoldDB" id="A0A371RHM8"/>
<dbReference type="InParanoid" id="A0A371RHM8"/>
<comment type="caution">
    <text evidence="1">The sequence shown here is derived from an EMBL/GenBank/DDBJ whole genome shotgun (WGS) entry which is preliminary data.</text>
</comment>
<name>A0A371RHM8_9PROT</name>
<organism evidence="1 2">
    <name type="scientific">Parvularcula marina</name>
    <dbReference type="NCBI Taxonomy" id="2292771"/>
    <lineage>
        <taxon>Bacteria</taxon>
        <taxon>Pseudomonadati</taxon>
        <taxon>Pseudomonadota</taxon>
        <taxon>Alphaproteobacteria</taxon>
        <taxon>Parvularculales</taxon>
        <taxon>Parvularculaceae</taxon>
        <taxon>Parvularcula</taxon>
    </lineage>
</organism>
<accession>A0A371RHM8</accession>
<evidence type="ECO:0000313" key="1">
    <source>
        <dbReference type="EMBL" id="RFB04951.1"/>
    </source>
</evidence>
<evidence type="ECO:0000313" key="2">
    <source>
        <dbReference type="Proteomes" id="UP000264589"/>
    </source>
</evidence>
<sequence>MFLKSVLTSVITVSSIYGVATAGEYAVRDLGQITSRDECMEAADFMMGQALRNWHWNIDDTEKSKGGSTVFFYGVRKDINSGSSRDYQIDVSVYCPFYDGKFYGQLIVHHSRDGENPLRTADKLEYFFREGIKTIHYMKANGH</sequence>
<dbReference type="OrthoDB" id="7858882at2"/>
<keyword evidence="2" id="KW-1185">Reference proteome</keyword>
<protein>
    <submittedName>
        <fullName evidence="1">Uncharacterized protein</fullName>
    </submittedName>
</protein>
<dbReference type="EMBL" id="QUQO01000001">
    <property type="protein sequence ID" value="RFB04951.1"/>
    <property type="molecule type" value="Genomic_DNA"/>
</dbReference>
<reference evidence="1 2" key="1">
    <citation type="submission" date="2018-08" db="EMBL/GenBank/DDBJ databases">
        <title>Parvularcula sp. SM1705, isolated from surface water of the South Sea China.</title>
        <authorList>
            <person name="Sun L."/>
        </authorList>
    </citation>
    <scope>NUCLEOTIDE SEQUENCE [LARGE SCALE GENOMIC DNA]</scope>
    <source>
        <strain evidence="1 2">SM1705</strain>
    </source>
</reference>
<dbReference type="Proteomes" id="UP000264589">
    <property type="component" value="Unassembled WGS sequence"/>
</dbReference>
<proteinExistence type="predicted"/>
<gene>
    <name evidence="1" type="ORF">DX908_06410</name>
</gene>
<dbReference type="RefSeq" id="WP_116391582.1">
    <property type="nucleotide sequence ID" value="NZ_QUQO01000001.1"/>
</dbReference>